<keyword evidence="5" id="KW-1185">Reference proteome</keyword>
<dbReference type="OrthoDB" id="19928at2759"/>
<accession>A0A0L0H7T3</accession>
<dbReference type="InterPro" id="IPR033332">
    <property type="entry name" value="BTG"/>
</dbReference>
<dbReference type="GO" id="GO:0005737">
    <property type="term" value="C:cytoplasm"/>
    <property type="evidence" value="ECO:0007669"/>
    <property type="project" value="TreeGrafter"/>
</dbReference>
<protein>
    <recommendedName>
        <fullName evidence="3">Anti-proliferative protein domain-containing protein</fullName>
    </recommendedName>
</protein>
<feature type="domain" description="Anti-proliferative protein" evidence="3">
    <location>
        <begin position="1"/>
        <end position="107"/>
    </location>
</feature>
<dbReference type="GO" id="GO:0005634">
    <property type="term" value="C:nucleus"/>
    <property type="evidence" value="ECO:0007669"/>
    <property type="project" value="TreeGrafter"/>
</dbReference>
<dbReference type="VEuPathDB" id="FungiDB:SPPG_07216"/>
<dbReference type="GeneID" id="27690446"/>
<evidence type="ECO:0000313" key="5">
    <source>
        <dbReference type="Proteomes" id="UP000053201"/>
    </source>
</evidence>
<dbReference type="PANTHER" id="PTHR22978:SF22">
    <property type="entry name" value="BTG FAMILY PROTEIN"/>
    <property type="match status" value="1"/>
</dbReference>
<evidence type="ECO:0000313" key="4">
    <source>
        <dbReference type="EMBL" id="KNC97287.1"/>
    </source>
</evidence>
<reference evidence="4 5" key="1">
    <citation type="submission" date="2009-08" db="EMBL/GenBank/DDBJ databases">
        <title>The Genome Sequence of Spizellomyces punctatus strain DAOM BR117.</title>
        <authorList>
            <consortium name="The Broad Institute Genome Sequencing Platform"/>
            <person name="Russ C."/>
            <person name="Cuomo C."/>
            <person name="Shea T."/>
            <person name="Young S.K."/>
            <person name="Zeng Q."/>
            <person name="Koehrsen M."/>
            <person name="Haas B."/>
            <person name="Borodovsky M."/>
            <person name="Guigo R."/>
            <person name="Alvarado L."/>
            <person name="Berlin A."/>
            <person name="Bochicchio J."/>
            <person name="Borenstein D."/>
            <person name="Chapman S."/>
            <person name="Chen Z."/>
            <person name="Engels R."/>
            <person name="Freedman E."/>
            <person name="Gellesch M."/>
            <person name="Goldberg J."/>
            <person name="Griggs A."/>
            <person name="Gujja S."/>
            <person name="Heiman D."/>
            <person name="Hepburn T."/>
            <person name="Howarth C."/>
            <person name="Jen D."/>
            <person name="Larson L."/>
            <person name="Lewis B."/>
            <person name="Mehta T."/>
            <person name="Park D."/>
            <person name="Pearson M."/>
            <person name="Roberts A."/>
            <person name="Saif S."/>
            <person name="Shenoy N."/>
            <person name="Sisk P."/>
            <person name="Stolte C."/>
            <person name="Sykes S."/>
            <person name="Thomson T."/>
            <person name="Walk T."/>
            <person name="White J."/>
            <person name="Yandava C."/>
            <person name="Burger G."/>
            <person name="Gray M.W."/>
            <person name="Holland P.W.H."/>
            <person name="King N."/>
            <person name="Lang F.B.F."/>
            <person name="Roger A.J."/>
            <person name="Ruiz-Trillo I."/>
            <person name="Lander E."/>
            <person name="Nusbaum C."/>
        </authorList>
    </citation>
    <scope>NUCLEOTIDE SEQUENCE [LARGE SCALE GENOMIC DNA]</scope>
    <source>
        <strain evidence="4 5">DAOM BR117</strain>
    </source>
</reference>
<sequence length="179" mass="19111">MLNELSAASTFLASHLPSSTPAATRARFQSVLSSRMQSKFSQHWDPSHPLRGNGFRAISILGGRVDALIVDAAEDAGVQQHSLDKAFPDEFVLWTDPGSVSYRVGERAYPVTVWEDKGVSQSSDARKGGRTSPVTVTIKAPPQAPTSQPQPAVERLSTSSKGNTPSAAPYTVPQPILVS</sequence>
<feature type="region of interest" description="Disordered" evidence="2">
    <location>
        <begin position="117"/>
        <end position="179"/>
    </location>
</feature>
<dbReference type="EMBL" id="KQ257464">
    <property type="protein sequence ID" value="KNC97287.1"/>
    <property type="molecule type" value="Genomic_DNA"/>
</dbReference>
<dbReference type="Proteomes" id="UP000053201">
    <property type="component" value="Unassembled WGS sequence"/>
</dbReference>
<dbReference type="InterPro" id="IPR002087">
    <property type="entry name" value="Anti_prolifrtn"/>
</dbReference>
<organism evidence="4 5">
    <name type="scientific">Spizellomyces punctatus (strain DAOM BR117)</name>
    <dbReference type="NCBI Taxonomy" id="645134"/>
    <lineage>
        <taxon>Eukaryota</taxon>
        <taxon>Fungi</taxon>
        <taxon>Fungi incertae sedis</taxon>
        <taxon>Chytridiomycota</taxon>
        <taxon>Chytridiomycota incertae sedis</taxon>
        <taxon>Chytridiomycetes</taxon>
        <taxon>Spizellomycetales</taxon>
        <taxon>Spizellomycetaceae</taxon>
        <taxon>Spizellomyces</taxon>
    </lineage>
</organism>
<dbReference type="PANTHER" id="PTHR22978">
    <property type="entry name" value="B-CELL TRANSLOCATION GENE"/>
    <property type="match status" value="1"/>
</dbReference>
<dbReference type="AlphaFoldDB" id="A0A0L0H7T3"/>
<evidence type="ECO:0000256" key="1">
    <source>
        <dbReference type="ARBA" id="ARBA00007989"/>
    </source>
</evidence>
<evidence type="ECO:0000256" key="2">
    <source>
        <dbReference type="SAM" id="MobiDB-lite"/>
    </source>
</evidence>
<gene>
    <name evidence="4" type="ORF">SPPG_07216</name>
</gene>
<dbReference type="InParanoid" id="A0A0L0H7T3"/>
<dbReference type="OMA" id="WFPLMPS"/>
<dbReference type="STRING" id="645134.A0A0L0H7T3"/>
<dbReference type="SUPFAM" id="SSF160696">
    <property type="entry name" value="BTG domain-like"/>
    <property type="match status" value="1"/>
</dbReference>
<name>A0A0L0H7T3_SPIPD</name>
<feature type="compositionally biased region" description="Polar residues" evidence="2">
    <location>
        <begin position="156"/>
        <end position="166"/>
    </location>
</feature>
<proteinExistence type="inferred from homology"/>
<dbReference type="Pfam" id="PF07742">
    <property type="entry name" value="BTG"/>
    <property type="match status" value="1"/>
</dbReference>
<dbReference type="Gene3D" id="3.90.640.90">
    <property type="entry name" value="Anti-proliferative protein, N-terminal domain"/>
    <property type="match status" value="1"/>
</dbReference>
<evidence type="ECO:0000259" key="3">
    <source>
        <dbReference type="SMART" id="SM00099"/>
    </source>
</evidence>
<dbReference type="PRINTS" id="PR00310">
    <property type="entry name" value="ANTIPRLFBTG1"/>
</dbReference>
<dbReference type="InterPro" id="IPR036054">
    <property type="entry name" value="BTG-like_sf"/>
</dbReference>
<dbReference type="SMART" id="SM00099">
    <property type="entry name" value="btg1"/>
    <property type="match status" value="1"/>
</dbReference>
<dbReference type="RefSeq" id="XP_016605327.1">
    <property type="nucleotide sequence ID" value="XM_016755381.1"/>
</dbReference>
<comment type="similarity">
    <text evidence="1">Belongs to the BTG family.</text>
</comment>
<dbReference type="eggNOG" id="KOG4006">
    <property type="taxonomic scope" value="Eukaryota"/>
</dbReference>